<evidence type="ECO:0000313" key="1">
    <source>
        <dbReference type="EMBL" id="MBD0822467.1"/>
    </source>
</evidence>
<reference evidence="1 2" key="1">
    <citation type="journal article" date="2018" name="J. Microbiol.">
        <title>Aestuariibaculum marinum sp. nov., a marine bacterium isolated from seawater in South Korea.</title>
        <authorList>
            <person name="Choi J."/>
            <person name="Lee D."/>
            <person name="Jang J.H."/>
            <person name="Cha S."/>
            <person name="Seo T."/>
        </authorList>
    </citation>
    <scope>NUCLEOTIDE SEQUENCE [LARGE SCALE GENOMIC DNA]</scope>
    <source>
        <strain evidence="1 2">IP7</strain>
    </source>
</reference>
<sequence length="321" mass="36237">MIFNVHFSKQFILIFLAAIFITSCKNDKHKNTIPPQATELESLDNNIVEVTTNVMDFVMPDTLRSGWNTFRYTNKSTETHFFILEKLPEGVTLETYKNELVPPFKAAFTFLNKGDFEAAMKELEKTPKWWYDVTFAGGVGLISPKSQAETTIHLKPGTYAMECYVRMPDGMPHAFYGMLKEITVTEKESKASMPEADYNITVSAKTGITFKDSLQAGNYQFGVHFKDQKKYESFLGHDVNLVKIENDTLITTLCKWVNSADITSLRSPAPSGLTFLGGVEDLEAGETGFFKVFLDQGNYVLISEIPNAKERGMIKPFKVYN</sequence>
<keyword evidence="2" id="KW-1185">Reference proteome</keyword>
<dbReference type="Proteomes" id="UP000621516">
    <property type="component" value="Unassembled WGS sequence"/>
</dbReference>
<gene>
    <name evidence="1" type="ORF">ICJ85_00390</name>
</gene>
<comment type="caution">
    <text evidence="1">The sequence shown here is derived from an EMBL/GenBank/DDBJ whole genome shotgun (WGS) entry which is preliminary data.</text>
</comment>
<dbReference type="AlphaFoldDB" id="A0A8J6PY74"/>
<organism evidence="1 2">
    <name type="scientific">Aestuariibaculum marinum</name>
    <dbReference type="NCBI Taxonomy" id="2683592"/>
    <lineage>
        <taxon>Bacteria</taxon>
        <taxon>Pseudomonadati</taxon>
        <taxon>Bacteroidota</taxon>
        <taxon>Flavobacteriia</taxon>
        <taxon>Flavobacteriales</taxon>
        <taxon>Flavobacteriaceae</taxon>
    </lineage>
</organism>
<name>A0A8J6PY74_9FLAO</name>
<dbReference type="EMBL" id="JACVXD010000001">
    <property type="protein sequence ID" value="MBD0822467.1"/>
    <property type="molecule type" value="Genomic_DNA"/>
</dbReference>
<evidence type="ECO:0000313" key="2">
    <source>
        <dbReference type="Proteomes" id="UP000621516"/>
    </source>
</evidence>
<accession>A0A8J6PY74</accession>
<protein>
    <submittedName>
        <fullName evidence="1">Uncharacterized protein</fullName>
    </submittedName>
</protein>
<dbReference type="RefSeq" id="WP_188221790.1">
    <property type="nucleotide sequence ID" value="NZ_JACVXD010000001.1"/>
</dbReference>
<proteinExistence type="predicted"/>